<protein>
    <recommendedName>
        <fullName evidence="7">Peptidase S1 domain-containing protein</fullName>
    </recommendedName>
</protein>
<evidence type="ECO:0000256" key="6">
    <source>
        <dbReference type="SAM" id="MobiDB-lite"/>
    </source>
</evidence>
<dbReference type="PRINTS" id="PR00722">
    <property type="entry name" value="CHYMOTRYPSIN"/>
</dbReference>
<gene>
    <name evidence="8" type="ORF">AAG570_004495</name>
</gene>
<dbReference type="InterPro" id="IPR001254">
    <property type="entry name" value="Trypsin_dom"/>
</dbReference>
<keyword evidence="4" id="KW-1015">Disulfide bond</keyword>
<dbReference type="PROSITE" id="PS00134">
    <property type="entry name" value="TRYPSIN_HIS"/>
    <property type="match status" value="1"/>
</dbReference>
<dbReference type="GO" id="GO:0008236">
    <property type="term" value="F:serine-type peptidase activity"/>
    <property type="evidence" value="ECO:0007669"/>
    <property type="project" value="UniProtKB-KW"/>
</dbReference>
<dbReference type="InterPro" id="IPR018114">
    <property type="entry name" value="TRYPSIN_HIS"/>
</dbReference>
<evidence type="ECO:0000256" key="4">
    <source>
        <dbReference type="ARBA" id="ARBA00023157"/>
    </source>
</evidence>
<dbReference type="EMBL" id="JBFDAA010000016">
    <property type="protein sequence ID" value="KAL1117168.1"/>
    <property type="molecule type" value="Genomic_DNA"/>
</dbReference>
<keyword evidence="2 5" id="KW-0378">Hydrolase</keyword>
<keyword evidence="1 5" id="KW-0645">Protease</keyword>
<proteinExistence type="predicted"/>
<comment type="caution">
    <text evidence="8">The sequence shown here is derived from an EMBL/GenBank/DDBJ whole genome shotgun (WGS) entry which is preliminary data.</text>
</comment>
<dbReference type="PANTHER" id="PTHR24252:SF7">
    <property type="entry name" value="HYALIN"/>
    <property type="match status" value="1"/>
</dbReference>
<dbReference type="InterPro" id="IPR009003">
    <property type="entry name" value="Peptidase_S1_PA"/>
</dbReference>
<dbReference type="PROSITE" id="PS50240">
    <property type="entry name" value="TRYPSIN_DOM"/>
    <property type="match status" value="1"/>
</dbReference>
<dbReference type="AlphaFoldDB" id="A0ABD0YDN6"/>
<dbReference type="Proteomes" id="UP001558652">
    <property type="component" value="Unassembled WGS sequence"/>
</dbReference>
<dbReference type="CDD" id="cd00190">
    <property type="entry name" value="Tryp_SPc"/>
    <property type="match status" value="1"/>
</dbReference>
<feature type="domain" description="Peptidase S1" evidence="7">
    <location>
        <begin position="59"/>
        <end position="304"/>
    </location>
</feature>
<sequence>MPRVCCPRATPTRPTTPPTQTPPTRPGSNSQQTSNDNMYRNLPSAPACGKSEVDEHDKIVGGTPSLKGAWPWLAALGYRSQNDPTPRWRCAGALISQKYVLTAAHCARHPSLTLFLVRLGEHNLDDRVADGANPVDIPIERVISHPRYDALSKFHDIALIRLSRPVTFSRDIQPICLPKTTEIRTANLEGDSPFVAGWGSVGYKEPSSNALLEVQVPITDNESCKRKYAQKKGVIIDQQLCAGYEDGGKDACQGDSGGPLMMPRNLYYYIIGVVSYGYQCAQPGYPGIYTRVTEYLDWISKNMT</sequence>
<evidence type="ECO:0000256" key="5">
    <source>
        <dbReference type="RuleBase" id="RU363034"/>
    </source>
</evidence>
<dbReference type="InterPro" id="IPR033116">
    <property type="entry name" value="TRYPSIN_SER"/>
</dbReference>
<evidence type="ECO:0000259" key="7">
    <source>
        <dbReference type="PROSITE" id="PS50240"/>
    </source>
</evidence>
<feature type="compositionally biased region" description="Pro residues" evidence="6">
    <location>
        <begin position="14"/>
        <end position="25"/>
    </location>
</feature>
<dbReference type="FunFam" id="2.40.10.10:FF:000006">
    <property type="entry name" value="Serine proteinase stubble"/>
    <property type="match status" value="1"/>
</dbReference>
<keyword evidence="3 5" id="KW-0720">Serine protease</keyword>
<evidence type="ECO:0000256" key="2">
    <source>
        <dbReference type="ARBA" id="ARBA00022801"/>
    </source>
</evidence>
<evidence type="ECO:0000313" key="9">
    <source>
        <dbReference type="Proteomes" id="UP001558652"/>
    </source>
</evidence>
<evidence type="ECO:0000256" key="1">
    <source>
        <dbReference type="ARBA" id="ARBA00022670"/>
    </source>
</evidence>
<organism evidence="8 9">
    <name type="scientific">Ranatra chinensis</name>
    <dbReference type="NCBI Taxonomy" id="642074"/>
    <lineage>
        <taxon>Eukaryota</taxon>
        <taxon>Metazoa</taxon>
        <taxon>Ecdysozoa</taxon>
        <taxon>Arthropoda</taxon>
        <taxon>Hexapoda</taxon>
        <taxon>Insecta</taxon>
        <taxon>Pterygota</taxon>
        <taxon>Neoptera</taxon>
        <taxon>Paraneoptera</taxon>
        <taxon>Hemiptera</taxon>
        <taxon>Heteroptera</taxon>
        <taxon>Panheteroptera</taxon>
        <taxon>Nepomorpha</taxon>
        <taxon>Nepidae</taxon>
        <taxon>Ranatrinae</taxon>
        <taxon>Ranatra</taxon>
    </lineage>
</organism>
<dbReference type="Gene3D" id="2.40.10.10">
    <property type="entry name" value="Trypsin-like serine proteases"/>
    <property type="match status" value="1"/>
</dbReference>
<reference evidence="8 9" key="1">
    <citation type="submission" date="2024-07" db="EMBL/GenBank/DDBJ databases">
        <title>Chromosome-level genome assembly of the water stick insect Ranatra chinensis (Heteroptera: Nepidae).</title>
        <authorList>
            <person name="Liu X."/>
        </authorList>
    </citation>
    <scope>NUCLEOTIDE SEQUENCE [LARGE SCALE GENOMIC DNA]</scope>
    <source>
        <strain evidence="8">Cailab_2021Rc</strain>
        <tissue evidence="8">Muscle</tissue>
    </source>
</reference>
<evidence type="ECO:0000313" key="8">
    <source>
        <dbReference type="EMBL" id="KAL1117168.1"/>
    </source>
</evidence>
<evidence type="ECO:0000256" key="3">
    <source>
        <dbReference type="ARBA" id="ARBA00022825"/>
    </source>
</evidence>
<feature type="region of interest" description="Disordered" evidence="6">
    <location>
        <begin position="1"/>
        <end position="60"/>
    </location>
</feature>
<dbReference type="SMART" id="SM00020">
    <property type="entry name" value="Tryp_SPc"/>
    <property type="match status" value="1"/>
</dbReference>
<name>A0ABD0YDN6_9HEMI</name>
<dbReference type="InterPro" id="IPR043504">
    <property type="entry name" value="Peptidase_S1_PA_chymotrypsin"/>
</dbReference>
<dbReference type="SUPFAM" id="SSF50494">
    <property type="entry name" value="Trypsin-like serine proteases"/>
    <property type="match status" value="1"/>
</dbReference>
<dbReference type="PANTHER" id="PTHR24252">
    <property type="entry name" value="ACROSIN-RELATED"/>
    <property type="match status" value="1"/>
</dbReference>
<dbReference type="PROSITE" id="PS00135">
    <property type="entry name" value="TRYPSIN_SER"/>
    <property type="match status" value="1"/>
</dbReference>
<dbReference type="GO" id="GO:0006508">
    <property type="term" value="P:proteolysis"/>
    <property type="evidence" value="ECO:0007669"/>
    <property type="project" value="UniProtKB-KW"/>
</dbReference>
<keyword evidence="9" id="KW-1185">Reference proteome</keyword>
<accession>A0ABD0YDN6</accession>
<feature type="compositionally biased region" description="Polar residues" evidence="6">
    <location>
        <begin position="27"/>
        <end position="38"/>
    </location>
</feature>
<dbReference type="InterPro" id="IPR001314">
    <property type="entry name" value="Peptidase_S1A"/>
</dbReference>
<dbReference type="Pfam" id="PF00089">
    <property type="entry name" value="Trypsin"/>
    <property type="match status" value="1"/>
</dbReference>